<organism evidence="1 2">
    <name type="scientific">Quercus suber</name>
    <name type="common">Cork oak</name>
    <dbReference type="NCBI Taxonomy" id="58331"/>
    <lineage>
        <taxon>Eukaryota</taxon>
        <taxon>Viridiplantae</taxon>
        <taxon>Streptophyta</taxon>
        <taxon>Embryophyta</taxon>
        <taxon>Tracheophyta</taxon>
        <taxon>Spermatophyta</taxon>
        <taxon>Magnoliopsida</taxon>
        <taxon>eudicotyledons</taxon>
        <taxon>Gunneridae</taxon>
        <taxon>Pentapetalae</taxon>
        <taxon>rosids</taxon>
        <taxon>fabids</taxon>
        <taxon>Fagales</taxon>
        <taxon>Fagaceae</taxon>
        <taxon>Quercus</taxon>
    </lineage>
</organism>
<reference evidence="1 2" key="1">
    <citation type="journal article" date="2018" name="Sci. Data">
        <title>The draft genome sequence of cork oak.</title>
        <authorList>
            <person name="Ramos A.M."/>
            <person name="Usie A."/>
            <person name="Barbosa P."/>
            <person name="Barros P.M."/>
            <person name="Capote T."/>
            <person name="Chaves I."/>
            <person name="Simoes F."/>
            <person name="Abreu I."/>
            <person name="Carrasquinho I."/>
            <person name="Faro C."/>
            <person name="Guimaraes J.B."/>
            <person name="Mendonca D."/>
            <person name="Nobrega F."/>
            <person name="Rodrigues L."/>
            <person name="Saibo N.J.M."/>
            <person name="Varela M.C."/>
            <person name="Egas C."/>
            <person name="Matos J."/>
            <person name="Miguel C.M."/>
            <person name="Oliveira M.M."/>
            <person name="Ricardo C.P."/>
            <person name="Goncalves S."/>
        </authorList>
    </citation>
    <scope>NUCLEOTIDE SEQUENCE [LARGE SCALE GENOMIC DNA]</scope>
    <source>
        <strain evidence="2">cv. HL8</strain>
    </source>
</reference>
<evidence type="ECO:0000313" key="2">
    <source>
        <dbReference type="Proteomes" id="UP000237347"/>
    </source>
</evidence>
<dbReference type="AlphaFoldDB" id="A0AAW0LGL4"/>
<evidence type="ECO:0000313" key="1">
    <source>
        <dbReference type="EMBL" id="KAK7850028.1"/>
    </source>
</evidence>
<name>A0AAW0LGL4_QUESU</name>
<gene>
    <name evidence="1" type="ORF">CFP56_001804</name>
</gene>
<comment type="caution">
    <text evidence="1">The sequence shown here is derived from an EMBL/GenBank/DDBJ whole genome shotgun (WGS) entry which is preliminary data.</text>
</comment>
<accession>A0AAW0LGL4</accession>
<protein>
    <submittedName>
        <fullName evidence="1">Uncharacterized protein</fullName>
    </submittedName>
</protein>
<sequence length="125" mass="13801">MSDFMWFRLGMDPHIPGAISFTDFLEDPNNEYVIGSSHISGEDSVPQAQVFSQMPPPEVESIAKKSQHGANFSIQEDNLLVSAFLNVNQDVVQSTNQKKKALTGKELQTTTTSGRPLSLHVLKLL</sequence>
<proteinExistence type="predicted"/>
<dbReference type="EMBL" id="PKMF04000106">
    <property type="protein sequence ID" value="KAK7850028.1"/>
    <property type="molecule type" value="Genomic_DNA"/>
</dbReference>
<keyword evidence="2" id="KW-1185">Reference proteome</keyword>
<dbReference type="Proteomes" id="UP000237347">
    <property type="component" value="Unassembled WGS sequence"/>
</dbReference>